<dbReference type="Proteomes" id="UP000515264">
    <property type="component" value="Chromosome 1"/>
</dbReference>
<organism evidence="2 3">
    <name type="scientific">Vibrio spartinae</name>
    <dbReference type="NCBI Taxonomy" id="1918945"/>
    <lineage>
        <taxon>Bacteria</taxon>
        <taxon>Pseudomonadati</taxon>
        <taxon>Pseudomonadota</taxon>
        <taxon>Gammaproteobacteria</taxon>
        <taxon>Vibrionales</taxon>
        <taxon>Vibrionaceae</taxon>
        <taxon>Vibrio</taxon>
    </lineage>
</organism>
<dbReference type="AlphaFoldDB" id="A0A1N6M8E3"/>
<name>A0A1N6M8E3_9VIBR</name>
<accession>A0A1N6M8E3</accession>
<proteinExistence type="predicted"/>
<dbReference type="EMBL" id="CP046268">
    <property type="protein sequence ID" value="QMV13713.1"/>
    <property type="molecule type" value="Genomic_DNA"/>
</dbReference>
<reference evidence="1 4" key="3">
    <citation type="journal article" date="2020" name="J. Nat. Prod.">
        <title>Genomics-Metabolomics Profiling Disclosed Marine Vibrio spartinae 3.6 as a Producer of a New Branched Side Chain Prodigiosin.</title>
        <authorList>
            <person name="Vitale G.A."/>
            <person name="Sciarretta M."/>
            <person name="Palma Esposito F."/>
            <person name="January G.G."/>
            <person name="Giaccio M."/>
            <person name="Bunk B."/>
            <person name="Sproer C."/>
            <person name="Bajerski F."/>
            <person name="Power D."/>
            <person name="Festa C."/>
            <person name="Monti M.C."/>
            <person name="D'Auria M.V."/>
            <person name="de Pascale D."/>
        </authorList>
    </citation>
    <scope>NUCLEOTIDE SEQUENCE [LARGE SCALE GENOMIC DNA]</scope>
    <source>
        <strain evidence="1 4">3.6</strain>
    </source>
</reference>
<dbReference type="Proteomes" id="UP000184774">
    <property type="component" value="Unassembled WGS sequence"/>
</dbReference>
<sequence length="56" mass="6624">MILINDMDLKMHFYARIVWFHANFIGLLNDFSYIKLVDIINVNLLGCCFSERSRAK</sequence>
<dbReference type="EMBL" id="FSSB01000021">
    <property type="protein sequence ID" value="SIO95630.1"/>
    <property type="molecule type" value="Genomic_DNA"/>
</dbReference>
<protein>
    <submittedName>
        <fullName evidence="2">Uncharacterized protein</fullName>
    </submittedName>
</protein>
<keyword evidence="4" id="KW-1185">Reference proteome</keyword>
<evidence type="ECO:0000313" key="1">
    <source>
        <dbReference type="EMBL" id="QMV13713.1"/>
    </source>
</evidence>
<gene>
    <name evidence="2" type="ORF">VSP9026_03378</name>
    <name evidence="1" type="ORF">Vspart_00955</name>
</gene>
<evidence type="ECO:0000313" key="3">
    <source>
        <dbReference type="Proteomes" id="UP000184774"/>
    </source>
</evidence>
<reference evidence="1" key="2">
    <citation type="submission" date="2019-11" db="EMBL/GenBank/DDBJ databases">
        <authorList>
            <person name="January G."/>
            <person name="Bunk B."/>
        </authorList>
    </citation>
    <scope>NUCLEOTIDE SEQUENCE</scope>
    <source>
        <strain evidence="1">3.6</strain>
    </source>
</reference>
<reference evidence="2 3" key="1">
    <citation type="submission" date="2016-12" db="EMBL/GenBank/DDBJ databases">
        <authorList>
            <person name="Song W.-J."/>
            <person name="Kurnit D.M."/>
        </authorList>
    </citation>
    <scope>NUCLEOTIDE SEQUENCE [LARGE SCALE GENOMIC DNA]</scope>
    <source>
        <strain evidence="2 3">CECT 9026</strain>
    </source>
</reference>
<evidence type="ECO:0000313" key="2">
    <source>
        <dbReference type="EMBL" id="SIO95630.1"/>
    </source>
</evidence>
<evidence type="ECO:0000313" key="4">
    <source>
        <dbReference type="Proteomes" id="UP000515264"/>
    </source>
</evidence>